<dbReference type="GO" id="GO:0016020">
    <property type="term" value="C:membrane"/>
    <property type="evidence" value="ECO:0007669"/>
    <property type="project" value="UniProtKB-SubCell"/>
</dbReference>
<feature type="transmembrane region" description="Helical" evidence="5">
    <location>
        <begin position="185"/>
        <end position="203"/>
    </location>
</feature>
<comment type="subcellular location">
    <subcellularLocation>
        <location evidence="1">Membrane</location>
        <topology evidence="1">Multi-pass membrane protein</topology>
    </subcellularLocation>
</comment>
<dbReference type="PANTHER" id="PTHR11662:SF399">
    <property type="entry name" value="FI19708P1-RELATED"/>
    <property type="match status" value="1"/>
</dbReference>
<dbReference type="InterPro" id="IPR011701">
    <property type="entry name" value="MFS"/>
</dbReference>
<dbReference type="InterPro" id="IPR036259">
    <property type="entry name" value="MFS_trans_sf"/>
</dbReference>
<sequence length="472" mass="51141">MSATLPAAPTTVRYRMLFLLCLLAMITYLDRAMYGSAKGDLMAAVGQPEKRFYLVLVAFQIAYALFEIPAGWMGDRFGPRITLLRVVAWFSLFVGLTAFAGYALPGTEIVVIGFGVLVAMQFLFGIGEAGAFPNISKAIYNWFPEDKRGSAKGLVWMSARLMGGLTPFVWVLLVVIGGLTWRQALGVFAAVAALWCVAFYATFRNRPAEHPDVNAAEDELINAGKGATQVNEAVPWGRIFTNRNVLALCAMYTVTNFNWYFLMYYLPKTLKDQFPSGNATDGGKLLLALLGGAPLLVGMAGCLLGGLLTDRYIRRTGDRKWGRRIYGMLGYGLAGCCYAAAAAFTGGNLWVFAGCLILVGFTNDLIMGPSWATAQDIGRRYSAIVSGAMNMVGNLGAALGNLITGLILETYTVKQMVDGKEVDVVSGTGYVTCFTMYAVVYGLGVLTWLVIDPTKPVVEEIVAPEPESEETR</sequence>
<keyword evidence="4 5" id="KW-0472">Membrane</keyword>
<dbReference type="KEGG" id="gog:C1280_17225"/>
<evidence type="ECO:0000259" key="6">
    <source>
        <dbReference type="PROSITE" id="PS50850"/>
    </source>
</evidence>
<evidence type="ECO:0000256" key="3">
    <source>
        <dbReference type="ARBA" id="ARBA00022989"/>
    </source>
</evidence>
<dbReference type="GO" id="GO:0022857">
    <property type="term" value="F:transmembrane transporter activity"/>
    <property type="evidence" value="ECO:0007669"/>
    <property type="project" value="InterPro"/>
</dbReference>
<dbReference type="PROSITE" id="PS50850">
    <property type="entry name" value="MFS"/>
    <property type="match status" value="1"/>
</dbReference>
<keyword evidence="2 5" id="KW-0812">Transmembrane</keyword>
<feature type="transmembrane region" description="Helical" evidence="5">
    <location>
        <begin position="428"/>
        <end position="451"/>
    </location>
</feature>
<proteinExistence type="predicted"/>
<evidence type="ECO:0000256" key="4">
    <source>
        <dbReference type="ARBA" id="ARBA00023136"/>
    </source>
</evidence>
<dbReference type="RefSeq" id="WP_010036523.1">
    <property type="nucleotide sequence ID" value="NZ_CP025958.1"/>
</dbReference>
<evidence type="ECO:0000256" key="1">
    <source>
        <dbReference type="ARBA" id="ARBA00004141"/>
    </source>
</evidence>
<dbReference type="Pfam" id="PF07690">
    <property type="entry name" value="MFS_1"/>
    <property type="match status" value="1"/>
</dbReference>
<feature type="transmembrane region" description="Helical" evidence="5">
    <location>
        <begin position="384"/>
        <end position="408"/>
    </location>
</feature>
<feature type="transmembrane region" description="Helical" evidence="5">
    <location>
        <begin position="82"/>
        <end position="103"/>
    </location>
</feature>
<feature type="transmembrane region" description="Helical" evidence="5">
    <location>
        <begin position="286"/>
        <end position="313"/>
    </location>
</feature>
<keyword evidence="8" id="KW-1185">Reference proteome</keyword>
<dbReference type="Gene3D" id="1.20.1250.20">
    <property type="entry name" value="MFS general substrate transporter like domains"/>
    <property type="match status" value="2"/>
</dbReference>
<dbReference type="AlphaFoldDB" id="A0A2Z3GVU9"/>
<feature type="transmembrane region" description="Helical" evidence="5">
    <location>
        <begin position="153"/>
        <end position="179"/>
    </location>
</feature>
<dbReference type="OrthoDB" id="6360at2"/>
<dbReference type="InterPro" id="IPR050382">
    <property type="entry name" value="MFS_Na/Anion_cotransporter"/>
</dbReference>
<dbReference type="Proteomes" id="UP000245802">
    <property type="component" value="Chromosome"/>
</dbReference>
<accession>A0A2Z3GVU9</accession>
<organism evidence="7 8">
    <name type="scientific">Gemmata obscuriglobus</name>
    <dbReference type="NCBI Taxonomy" id="114"/>
    <lineage>
        <taxon>Bacteria</taxon>
        <taxon>Pseudomonadati</taxon>
        <taxon>Planctomycetota</taxon>
        <taxon>Planctomycetia</taxon>
        <taxon>Gemmatales</taxon>
        <taxon>Gemmataceae</taxon>
        <taxon>Gemmata</taxon>
    </lineage>
</organism>
<name>A0A2Z3GVU9_9BACT</name>
<feature type="transmembrane region" description="Helical" evidence="5">
    <location>
        <begin position="52"/>
        <end position="70"/>
    </location>
</feature>
<evidence type="ECO:0000313" key="7">
    <source>
        <dbReference type="EMBL" id="AWM38549.1"/>
    </source>
</evidence>
<keyword evidence="3 5" id="KW-1133">Transmembrane helix</keyword>
<feature type="transmembrane region" description="Helical" evidence="5">
    <location>
        <begin position="245"/>
        <end position="266"/>
    </location>
</feature>
<evidence type="ECO:0000256" key="5">
    <source>
        <dbReference type="SAM" id="Phobius"/>
    </source>
</evidence>
<gene>
    <name evidence="7" type="ORF">C1280_17225</name>
</gene>
<dbReference type="PANTHER" id="PTHR11662">
    <property type="entry name" value="SOLUTE CARRIER FAMILY 17"/>
    <property type="match status" value="1"/>
</dbReference>
<dbReference type="InterPro" id="IPR020846">
    <property type="entry name" value="MFS_dom"/>
</dbReference>
<reference evidence="7 8" key="1">
    <citation type="submission" date="2018-01" db="EMBL/GenBank/DDBJ databases">
        <title>G. obscuriglobus.</title>
        <authorList>
            <person name="Franke J."/>
            <person name="Blomberg W."/>
            <person name="Selmecki A."/>
        </authorList>
    </citation>
    <scope>NUCLEOTIDE SEQUENCE [LARGE SCALE GENOMIC DNA]</scope>
    <source>
        <strain evidence="7 8">DSM 5831</strain>
    </source>
</reference>
<feature type="transmembrane region" description="Helical" evidence="5">
    <location>
        <begin position="325"/>
        <end position="344"/>
    </location>
</feature>
<evidence type="ECO:0000313" key="8">
    <source>
        <dbReference type="Proteomes" id="UP000245802"/>
    </source>
</evidence>
<dbReference type="SUPFAM" id="SSF103473">
    <property type="entry name" value="MFS general substrate transporter"/>
    <property type="match status" value="1"/>
</dbReference>
<protein>
    <submittedName>
        <fullName evidence="7">MFS transporter</fullName>
    </submittedName>
</protein>
<feature type="transmembrane region" description="Helical" evidence="5">
    <location>
        <begin position="109"/>
        <end position="132"/>
    </location>
</feature>
<evidence type="ECO:0000256" key="2">
    <source>
        <dbReference type="ARBA" id="ARBA00022692"/>
    </source>
</evidence>
<dbReference type="EMBL" id="CP025958">
    <property type="protein sequence ID" value="AWM38549.1"/>
    <property type="molecule type" value="Genomic_DNA"/>
</dbReference>
<feature type="transmembrane region" description="Helical" evidence="5">
    <location>
        <begin position="350"/>
        <end position="372"/>
    </location>
</feature>
<feature type="domain" description="Major facilitator superfamily (MFS) profile" evidence="6">
    <location>
        <begin position="16"/>
        <end position="456"/>
    </location>
</feature>
<feature type="transmembrane region" description="Helical" evidence="5">
    <location>
        <begin position="12"/>
        <end position="29"/>
    </location>
</feature>